<reference evidence="2 3" key="1">
    <citation type="submission" date="2015-07" db="EMBL/GenBank/DDBJ databases">
        <title>The genome of Eufriesea mexicana.</title>
        <authorList>
            <person name="Pan H."/>
            <person name="Kapheim K."/>
        </authorList>
    </citation>
    <scope>NUCLEOTIDE SEQUENCE [LARGE SCALE GENOMIC DNA]</scope>
    <source>
        <strain evidence="2">0111107269</strain>
        <tissue evidence="2">Whole body</tissue>
    </source>
</reference>
<organism evidence="2 3">
    <name type="scientific">Eufriesea mexicana</name>
    <dbReference type="NCBI Taxonomy" id="516756"/>
    <lineage>
        <taxon>Eukaryota</taxon>
        <taxon>Metazoa</taxon>
        <taxon>Ecdysozoa</taxon>
        <taxon>Arthropoda</taxon>
        <taxon>Hexapoda</taxon>
        <taxon>Insecta</taxon>
        <taxon>Pterygota</taxon>
        <taxon>Neoptera</taxon>
        <taxon>Endopterygota</taxon>
        <taxon>Hymenoptera</taxon>
        <taxon>Apocrita</taxon>
        <taxon>Aculeata</taxon>
        <taxon>Apoidea</taxon>
        <taxon>Anthophila</taxon>
        <taxon>Apidae</taxon>
        <taxon>Eufriesea</taxon>
    </lineage>
</organism>
<dbReference type="AlphaFoldDB" id="A0A310SFD7"/>
<feature type="compositionally biased region" description="Basic and acidic residues" evidence="1">
    <location>
        <begin position="7"/>
        <end position="20"/>
    </location>
</feature>
<keyword evidence="3" id="KW-1185">Reference proteome</keyword>
<dbReference type="Proteomes" id="UP000250275">
    <property type="component" value="Unassembled WGS sequence"/>
</dbReference>
<evidence type="ECO:0000313" key="2">
    <source>
        <dbReference type="EMBL" id="OAD52939.1"/>
    </source>
</evidence>
<name>A0A310SFD7_9HYME</name>
<feature type="region of interest" description="Disordered" evidence="1">
    <location>
        <begin position="1"/>
        <end position="54"/>
    </location>
</feature>
<proteinExistence type="predicted"/>
<evidence type="ECO:0000256" key="1">
    <source>
        <dbReference type="SAM" id="MobiDB-lite"/>
    </source>
</evidence>
<gene>
    <name evidence="2" type="ORF">WN48_11185</name>
</gene>
<accession>A0A310SFD7</accession>
<dbReference type="EMBL" id="KQ769179">
    <property type="protein sequence ID" value="OAD52939.1"/>
    <property type="molecule type" value="Genomic_DNA"/>
</dbReference>
<sequence length="239" mass="27326">MQSQIRPRFDERYERPEMVERLPPNPNKAQKSKRPPVNLRPPGVEGGKGPGREARPIAREDLVHPGFFSIDQISTQTHQSIASVETGFSRRVTEGAFNYYTACLAYARMLKVLKRSGRPVSSSEESFMDMIYSGNYQTPLVWQTVYACRLQADITYTSQPDVDPHCNLPNDIRPAEENAGFPTSNLLGYAPSRELTPHQIQWFHEAGFTDNGNSRVVFCEEDEDEEEYENLKNRNEHPF</sequence>
<evidence type="ECO:0000313" key="3">
    <source>
        <dbReference type="Proteomes" id="UP000250275"/>
    </source>
</evidence>
<protein>
    <submittedName>
        <fullName evidence="2">Uncharacterized protein</fullName>
    </submittedName>
</protein>